<dbReference type="AlphaFoldDB" id="A0A0D1ZD32"/>
<dbReference type="RefSeq" id="XP_016224146.1">
    <property type="nucleotide sequence ID" value="XM_016368358.1"/>
</dbReference>
<evidence type="ECO:0000256" key="1">
    <source>
        <dbReference type="SAM" id="MobiDB-lite"/>
    </source>
</evidence>
<name>A0A0D1ZD32_EXOME</name>
<protein>
    <submittedName>
        <fullName evidence="2">Uncharacterized protein</fullName>
    </submittedName>
</protein>
<feature type="region of interest" description="Disordered" evidence="1">
    <location>
        <begin position="316"/>
        <end position="344"/>
    </location>
</feature>
<dbReference type="OrthoDB" id="4367324at2759"/>
<evidence type="ECO:0000313" key="2">
    <source>
        <dbReference type="EMBL" id="KIV92572.1"/>
    </source>
</evidence>
<proteinExistence type="predicted"/>
<dbReference type="Proteomes" id="UP000054302">
    <property type="component" value="Unassembled WGS sequence"/>
</dbReference>
<sequence>MSTTTLLEYLTQPNPTLDCSKSSKGANSFNARWDRLTGLEEWTEFNYETLMRLYGDILQQSIPPLPETSPPLTELEKKIFTERTFETVLERDLMPKVSAALRVAWPIFYSSHDPQDVAEIAKGDKARRGTTEEDDRYYADWAGIRQCEITAFGYKNFCPGETKLASKWSTSKEGRRRPDYTSPFQQTQTYCGRQWGVRQGYIITPEELVPIKVSREVIGPGLAAFRASRNVSQNTRDRTSHSRTFSAETVSSGLQAMSLDTGSSFSDDANPNIEYGPLQFKSIPWDAAGKGLLTVKLALWWLHMETRKDLSVQETYSPLRDRGDRIQSTKRAKEKSKGSGKKGF</sequence>
<keyword evidence="3" id="KW-1185">Reference proteome</keyword>
<accession>A0A0D1ZD32</accession>
<gene>
    <name evidence="2" type="ORF">PV10_03856</name>
</gene>
<reference evidence="2 3" key="1">
    <citation type="submission" date="2015-01" db="EMBL/GenBank/DDBJ databases">
        <title>The Genome Sequence of Exophiala mesophila CBS40295.</title>
        <authorList>
            <consortium name="The Broad Institute Genomics Platform"/>
            <person name="Cuomo C."/>
            <person name="de Hoog S."/>
            <person name="Gorbushina A."/>
            <person name="Stielow B."/>
            <person name="Teixiera M."/>
            <person name="Abouelleil A."/>
            <person name="Chapman S.B."/>
            <person name="Priest M."/>
            <person name="Young S.K."/>
            <person name="Wortman J."/>
            <person name="Nusbaum C."/>
            <person name="Birren B."/>
        </authorList>
    </citation>
    <scope>NUCLEOTIDE SEQUENCE [LARGE SCALE GENOMIC DNA]</scope>
    <source>
        <strain evidence="2 3">CBS 40295</strain>
    </source>
</reference>
<evidence type="ECO:0000313" key="3">
    <source>
        <dbReference type="Proteomes" id="UP000054302"/>
    </source>
</evidence>
<dbReference type="EMBL" id="KN847522">
    <property type="protein sequence ID" value="KIV92572.1"/>
    <property type="molecule type" value="Genomic_DNA"/>
</dbReference>
<dbReference type="OMA" id="LICMSIM"/>
<dbReference type="GeneID" id="27321701"/>
<feature type="compositionally biased region" description="Basic residues" evidence="1">
    <location>
        <begin position="328"/>
        <end position="344"/>
    </location>
</feature>
<organism evidence="2 3">
    <name type="scientific">Exophiala mesophila</name>
    <name type="common">Black yeast-like fungus</name>
    <dbReference type="NCBI Taxonomy" id="212818"/>
    <lineage>
        <taxon>Eukaryota</taxon>
        <taxon>Fungi</taxon>
        <taxon>Dikarya</taxon>
        <taxon>Ascomycota</taxon>
        <taxon>Pezizomycotina</taxon>
        <taxon>Eurotiomycetes</taxon>
        <taxon>Chaetothyriomycetidae</taxon>
        <taxon>Chaetothyriales</taxon>
        <taxon>Herpotrichiellaceae</taxon>
        <taxon>Exophiala</taxon>
    </lineage>
</organism>
<dbReference type="VEuPathDB" id="FungiDB:PV10_03856"/>
<dbReference type="STRING" id="212818.A0A0D1ZD32"/>